<feature type="region of interest" description="Disordered" evidence="8">
    <location>
        <begin position="1"/>
        <end position="32"/>
    </location>
</feature>
<proteinExistence type="inferred from homology"/>
<feature type="region of interest" description="Disordered" evidence="8">
    <location>
        <begin position="257"/>
        <end position="277"/>
    </location>
</feature>
<keyword evidence="6" id="KW-0539">Nucleus</keyword>
<evidence type="ECO:0000256" key="8">
    <source>
        <dbReference type="SAM" id="MobiDB-lite"/>
    </source>
</evidence>
<sequence length="277" mass="30632">MSTRKIEGTTRADEEASMSRRTPRSTSRARRLRPVTEATFNAMADERGSSEDAAATATDAAVDDRLWTEQYAPMTVSELAMHKRKVASVREWLEQAYSRSMNREAKLLVLTGPCGSGKTATVRVLARELHIDIHEWITPISSTSLRPYASLGQSDISEEYASISQRFAEFMSGGERYTPLIGTSSIDGPSASPKILLLIEDLPYLGREATGSYFERTMLQFLAGLSSVPAILVLSDTLDRQTADEVVESHTMSRRPWSSQHLLPTSITGSPRCQSIR</sequence>
<protein>
    <submittedName>
        <fullName evidence="9">Rad17 cell cycle checkpoint protein-domain-containing protein</fullName>
    </submittedName>
</protein>
<dbReference type="GO" id="GO:0033314">
    <property type="term" value="P:mitotic DNA replication checkpoint signaling"/>
    <property type="evidence" value="ECO:0007669"/>
    <property type="project" value="TreeGrafter"/>
</dbReference>
<dbReference type="InterPro" id="IPR004582">
    <property type="entry name" value="Checkpoint_prot_Rad17_Rad24"/>
</dbReference>
<evidence type="ECO:0000256" key="5">
    <source>
        <dbReference type="ARBA" id="ARBA00022840"/>
    </source>
</evidence>
<dbReference type="InterPro" id="IPR027417">
    <property type="entry name" value="P-loop_NTPase"/>
</dbReference>
<feature type="compositionally biased region" description="Basic and acidic residues" evidence="8">
    <location>
        <begin position="1"/>
        <end position="18"/>
    </location>
</feature>
<gene>
    <name evidence="9" type="ORF">SYNPS1DRAFT_29765</name>
</gene>
<dbReference type="Pfam" id="PF03215">
    <property type="entry name" value="Rad17"/>
    <property type="match status" value="1"/>
</dbReference>
<accession>A0A4P9YYN1</accession>
<keyword evidence="3" id="KW-0547">Nucleotide-binding</keyword>
<keyword evidence="5" id="KW-0067">ATP-binding</keyword>
<evidence type="ECO:0000256" key="3">
    <source>
        <dbReference type="ARBA" id="ARBA00022741"/>
    </source>
</evidence>
<dbReference type="GO" id="GO:0005634">
    <property type="term" value="C:nucleus"/>
    <property type="evidence" value="ECO:0007669"/>
    <property type="project" value="UniProtKB-SubCell"/>
</dbReference>
<evidence type="ECO:0000256" key="7">
    <source>
        <dbReference type="ARBA" id="ARBA00023306"/>
    </source>
</evidence>
<comment type="subcellular location">
    <subcellularLocation>
        <location evidence="1">Nucleus</location>
    </subcellularLocation>
</comment>
<dbReference type="PANTHER" id="PTHR12172:SF0">
    <property type="entry name" value="CELL CYCLE CHECKPOINT PROTEIN RAD17"/>
    <property type="match status" value="1"/>
</dbReference>
<dbReference type="SUPFAM" id="SSF52540">
    <property type="entry name" value="P-loop containing nucleoside triphosphate hydrolases"/>
    <property type="match status" value="1"/>
</dbReference>
<dbReference type="Gene3D" id="3.40.50.300">
    <property type="entry name" value="P-loop containing nucleotide triphosphate hydrolases"/>
    <property type="match status" value="1"/>
</dbReference>
<keyword evidence="10" id="KW-1185">Reference proteome</keyword>
<dbReference type="Proteomes" id="UP000278143">
    <property type="component" value="Unassembled WGS sequence"/>
</dbReference>
<evidence type="ECO:0000256" key="1">
    <source>
        <dbReference type="ARBA" id="ARBA00004123"/>
    </source>
</evidence>
<keyword evidence="7" id="KW-0131">Cell cycle</keyword>
<dbReference type="GO" id="GO:0003689">
    <property type="term" value="F:DNA clamp loader activity"/>
    <property type="evidence" value="ECO:0007669"/>
    <property type="project" value="TreeGrafter"/>
</dbReference>
<dbReference type="GO" id="GO:0006281">
    <property type="term" value="P:DNA repair"/>
    <property type="evidence" value="ECO:0007669"/>
    <property type="project" value="InterPro"/>
</dbReference>
<dbReference type="OrthoDB" id="10265971at2759"/>
<name>A0A4P9YYN1_9FUNG</name>
<evidence type="ECO:0000256" key="4">
    <source>
        <dbReference type="ARBA" id="ARBA00022763"/>
    </source>
</evidence>
<dbReference type="GO" id="GO:0000077">
    <property type="term" value="P:DNA damage checkpoint signaling"/>
    <property type="evidence" value="ECO:0007669"/>
    <property type="project" value="TreeGrafter"/>
</dbReference>
<dbReference type="AlphaFoldDB" id="A0A4P9YYN1"/>
<comment type="similarity">
    <text evidence="2">Belongs to the rad17/RAD24 family.</text>
</comment>
<evidence type="ECO:0000313" key="10">
    <source>
        <dbReference type="Proteomes" id="UP000278143"/>
    </source>
</evidence>
<keyword evidence="4" id="KW-0227">DNA damage</keyword>
<dbReference type="PANTHER" id="PTHR12172">
    <property type="entry name" value="CELL CYCLE CHECKPOINT PROTEIN RAD17"/>
    <property type="match status" value="1"/>
</dbReference>
<reference evidence="10" key="1">
    <citation type="journal article" date="2018" name="Nat. Microbiol.">
        <title>Leveraging single-cell genomics to expand the fungal tree of life.</title>
        <authorList>
            <person name="Ahrendt S.R."/>
            <person name="Quandt C.A."/>
            <person name="Ciobanu D."/>
            <person name="Clum A."/>
            <person name="Salamov A."/>
            <person name="Andreopoulos B."/>
            <person name="Cheng J.F."/>
            <person name="Woyke T."/>
            <person name="Pelin A."/>
            <person name="Henrissat B."/>
            <person name="Reynolds N.K."/>
            <person name="Benny G.L."/>
            <person name="Smith M.E."/>
            <person name="James T.Y."/>
            <person name="Grigoriev I.V."/>
        </authorList>
    </citation>
    <scope>NUCLEOTIDE SEQUENCE [LARGE SCALE GENOMIC DNA]</scope>
    <source>
        <strain evidence="10">Benny S71-1</strain>
    </source>
</reference>
<feature type="compositionally biased region" description="Basic residues" evidence="8">
    <location>
        <begin position="21"/>
        <end position="32"/>
    </location>
</feature>
<evidence type="ECO:0000256" key="6">
    <source>
        <dbReference type="ARBA" id="ARBA00023242"/>
    </source>
</evidence>
<evidence type="ECO:0000256" key="2">
    <source>
        <dbReference type="ARBA" id="ARBA00006168"/>
    </source>
</evidence>
<evidence type="ECO:0000313" key="9">
    <source>
        <dbReference type="EMBL" id="RKP24471.1"/>
    </source>
</evidence>
<dbReference type="EMBL" id="KZ990205">
    <property type="protein sequence ID" value="RKP24471.1"/>
    <property type="molecule type" value="Genomic_DNA"/>
</dbReference>
<dbReference type="GO" id="GO:0003682">
    <property type="term" value="F:chromatin binding"/>
    <property type="evidence" value="ECO:0007669"/>
    <property type="project" value="TreeGrafter"/>
</dbReference>
<organism evidence="9 10">
    <name type="scientific">Syncephalis pseudoplumigaleata</name>
    <dbReference type="NCBI Taxonomy" id="1712513"/>
    <lineage>
        <taxon>Eukaryota</taxon>
        <taxon>Fungi</taxon>
        <taxon>Fungi incertae sedis</taxon>
        <taxon>Zoopagomycota</taxon>
        <taxon>Zoopagomycotina</taxon>
        <taxon>Zoopagomycetes</taxon>
        <taxon>Zoopagales</taxon>
        <taxon>Piptocephalidaceae</taxon>
        <taxon>Syncephalis</taxon>
    </lineage>
</organism>
<dbReference type="GO" id="GO:0005524">
    <property type="term" value="F:ATP binding"/>
    <property type="evidence" value="ECO:0007669"/>
    <property type="project" value="UniProtKB-KW"/>
</dbReference>